<protein>
    <submittedName>
        <fullName evidence="1">Uncharacterized protein</fullName>
    </submittedName>
</protein>
<dbReference type="RefSeq" id="WP_117389745.1">
    <property type="nucleotide sequence ID" value="NZ_QWDC01000001.1"/>
</dbReference>
<evidence type="ECO:0000313" key="1">
    <source>
        <dbReference type="EMBL" id="RFZ94180.1"/>
    </source>
</evidence>
<dbReference type="Proteomes" id="UP000264217">
    <property type="component" value="Unassembled WGS sequence"/>
</dbReference>
<dbReference type="AlphaFoldDB" id="A0A372NVK7"/>
<reference evidence="1 2" key="1">
    <citation type="submission" date="2018-08" db="EMBL/GenBank/DDBJ databases">
        <title>Mucilaginibacter sp. MYSH2.</title>
        <authorList>
            <person name="Seo T."/>
        </authorList>
    </citation>
    <scope>NUCLEOTIDE SEQUENCE [LARGE SCALE GENOMIC DNA]</scope>
    <source>
        <strain evidence="1 2">MYSH2</strain>
    </source>
</reference>
<organism evidence="1 2">
    <name type="scientific">Mucilaginibacter conchicola</name>
    <dbReference type="NCBI Taxonomy" id="2303333"/>
    <lineage>
        <taxon>Bacteria</taxon>
        <taxon>Pseudomonadati</taxon>
        <taxon>Bacteroidota</taxon>
        <taxon>Sphingobacteriia</taxon>
        <taxon>Sphingobacteriales</taxon>
        <taxon>Sphingobacteriaceae</taxon>
        <taxon>Mucilaginibacter</taxon>
    </lineage>
</organism>
<comment type="caution">
    <text evidence="1">The sequence shown here is derived from an EMBL/GenBank/DDBJ whole genome shotgun (WGS) entry which is preliminary data.</text>
</comment>
<sequence length="91" mass="10204">MLKIDIPQNGSPVFKTTIFAEYDLPTPPNGTDTELNGDVILLFEDEEEAVGYLDVLEDYSSELDSNAPQKQYINILVSTISNDEFVQAYLQ</sequence>
<dbReference type="EMBL" id="QWDC01000001">
    <property type="protein sequence ID" value="RFZ94180.1"/>
    <property type="molecule type" value="Genomic_DNA"/>
</dbReference>
<evidence type="ECO:0000313" key="2">
    <source>
        <dbReference type="Proteomes" id="UP000264217"/>
    </source>
</evidence>
<proteinExistence type="predicted"/>
<name>A0A372NVK7_9SPHI</name>
<keyword evidence="2" id="KW-1185">Reference proteome</keyword>
<gene>
    <name evidence="1" type="ORF">D0C36_01075</name>
</gene>
<dbReference type="OrthoDB" id="798003at2"/>
<accession>A0A372NVK7</accession>